<sequence length="168" mass="17993">MKARTQVEDVDETLESFFQHMGYSQSGETLQKSLALCDAVSQSSGEAGGGMSRLPVKYARLLPSFDFSKVGFAEARRLVEEAAKQARAVPSVGFDATASAPLSLLLAGISPTTLLLAQYQQLLAARTQLSGPARDTGTVTMAPAPSLPQKWGLERPVDLNVDYQDDDT</sequence>
<protein>
    <submittedName>
        <fullName evidence="1">Uncharacterized protein</fullName>
    </submittedName>
</protein>
<proteinExistence type="predicted"/>
<gene>
    <name evidence="1" type="ORF">CYMTET_18791</name>
</gene>
<dbReference type="AlphaFoldDB" id="A0AAE0L5J4"/>
<name>A0AAE0L5J4_9CHLO</name>
<accession>A0AAE0L5J4</accession>
<evidence type="ECO:0000313" key="1">
    <source>
        <dbReference type="EMBL" id="KAK3272941.1"/>
    </source>
</evidence>
<comment type="caution">
    <text evidence="1">The sequence shown here is derived from an EMBL/GenBank/DDBJ whole genome shotgun (WGS) entry which is preliminary data.</text>
</comment>
<keyword evidence="2" id="KW-1185">Reference proteome</keyword>
<dbReference type="EMBL" id="LGRX02008704">
    <property type="protein sequence ID" value="KAK3272941.1"/>
    <property type="molecule type" value="Genomic_DNA"/>
</dbReference>
<organism evidence="1 2">
    <name type="scientific">Cymbomonas tetramitiformis</name>
    <dbReference type="NCBI Taxonomy" id="36881"/>
    <lineage>
        <taxon>Eukaryota</taxon>
        <taxon>Viridiplantae</taxon>
        <taxon>Chlorophyta</taxon>
        <taxon>Pyramimonadophyceae</taxon>
        <taxon>Pyramimonadales</taxon>
        <taxon>Pyramimonadaceae</taxon>
        <taxon>Cymbomonas</taxon>
    </lineage>
</organism>
<reference evidence="1 2" key="1">
    <citation type="journal article" date="2015" name="Genome Biol. Evol.">
        <title>Comparative Genomics of a Bacterivorous Green Alga Reveals Evolutionary Causalities and Consequences of Phago-Mixotrophic Mode of Nutrition.</title>
        <authorList>
            <person name="Burns J.A."/>
            <person name="Paasch A."/>
            <person name="Narechania A."/>
            <person name="Kim E."/>
        </authorList>
    </citation>
    <scope>NUCLEOTIDE SEQUENCE [LARGE SCALE GENOMIC DNA]</scope>
    <source>
        <strain evidence="1 2">PLY_AMNH</strain>
    </source>
</reference>
<evidence type="ECO:0000313" key="2">
    <source>
        <dbReference type="Proteomes" id="UP001190700"/>
    </source>
</evidence>
<dbReference type="Proteomes" id="UP001190700">
    <property type="component" value="Unassembled WGS sequence"/>
</dbReference>